<dbReference type="GO" id="GO:0009252">
    <property type="term" value="P:peptidoglycan biosynthetic process"/>
    <property type="evidence" value="ECO:0007669"/>
    <property type="project" value="UniProtKB-KW"/>
</dbReference>
<proteinExistence type="inferred from homology"/>
<evidence type="ECO:0000313" key="15">
    <source>
        <dbReference type="EMBL" id="TWI99328.1"/>
    </source>
</evidence>
<evidence type="ECO:0000256" key="11">
    <source>
        <dbReference type="ARBA" id="ARBA00032707"/>
    </source>
</evidence>
<comment type="function">
    <text evidence="14">Catalyzes the dephosphorylation of undecaprenyl diphosphate (UPP). Confers resistance to bacitracin.</text>
</comment>
<dbReference type="PANTHER" id="PTHR30622:SF3">
    <property type="entry name" value="UNDECAPRENYL-DIPHOSPHATASE"/>
    <property type="match status" value="1"/>
</dbReference>
<dbReference type="Pfam" id="PF02673">
    <property type="entry name" value="BacA"/>
    <property type="match status" value="1"/>
</dbReference>
<evidence type="ECO:0000256" key="8">
    <source>
        <dbReference type="ARBA" id="ARBA00022989"/>
    </source>
</evidence>
<feature type="transmembrane region" description="Helical" evidence="14">
    <location>
        <begin position="240"/>
        <end position="259"/>
    </location>
</feature>
<evidence type="ECO:0000256" key="7">
    <source>
        <dbReference type="ARBA" id="ARBA00022801"/>
    </source>
</evidence>
<dbReference type="GO" id="GO:0005886">
    <property type="term" value="C:plasma membrane"/>
    <property type="evidence" value="ECO:0007669"/>
    <property type="project" value="UniProtKB-SubCell"/>
</dbReference>
<keyword evidence="5 14" id="KW-1003">Cell membrane</keyword>
<evidence type="ECO:0000256" key="12">
    <source>
        <dbReference type="ARBA" id="ARBA00032932"/>
    </source>
</evidence>
<organism evidence="15 16">
    <name type="scientific">Mucilaginibacter frigoritolerans</name>
    <dbReference type="NCBI Taxonomy" id="652788"/>
    <lineage>
        <taxon>Bacteria</taxon>
        <taxon>Pseudomonadati</taxon>
        <taxon>Bacteroidota</taxon>
        <taxon>Sphingobacteriia</taxon>
        <taxon>Sphingobacteriales</taxon>
        <taxon>Sphingobacteriaceae</taxon>
        <taxon>Mucilaginibacter</taxon>
    </lineage>
</organism>
<evidence type="ECO:0000256" key="2">
    <source>
        <dbReference type="ARBA" id="ARBA00010621"/>
    </source>
</evidence>
<evidence type="ECO:0000256" key="1">
    <source>
        <dbReference type="ARBA" id="ARBA00004651"/>
    </source>
</evidence>
<evidence type="ECO:0000256" key="4">
    <source>
        <dbReference type="ARBA" id="ARBA00021581"/>
    </source>
</evidence>
<dbReference type="NCBIfam" id="TIGR00753">
    <property type="entry name" value="undec_PP_bacA"/>
    <property type="match status" value="1"/>
</dbReference>
<keyword evidence="8 14" id="KW-1133">Transmembrane helix</keyword>
<keyword evidence="10 14" id="KW-0046">Antibiotic resistance</keyword>
<feature type="transmembrane region" description="Helical" evidence="14">
    <location>
        <begin position="41"/>
        <end position="65"/>
    </location>
</feature>
<reference evidence="15 16" key="1">
    <citation type="submission" date="2019-07" db="EMBL/GenBank/DDBJ databases">
        <title>Genomic Encyclopedia of Archaeal and Bacterial Type Strains, Phase II (KMG-II): from individual species to whole genera.</title>
        <authorList>
            <person name="Goeker M."/>
        </authorList>
    </citation>
    <scope>NUCLEOTIDE SEQUENCE [LARGE SCALE GENOMIC DNA]</scope>
    <source>
        <strain evidence="15 16">ATCC BAA-1854</strain>
    </source>
</reference>
<evidence type="ECO:0000256" key="9">
    <source>
        <dbReference type="ARBA" id="ARBA00023136"/>
    </source>
</evidence>
<dbReference type="PANTHER" id="PTHR30622">
    <property type="entry name" value="UNDECAPRENYL-DIPHOSPHATASE"/>
    <property type="match status" value="1"/>
</dbReference>
<feature type="transmembrane region" description="Helical" evidence="14">
    <location>
        <begin position="101"/>
        <end position="121"/>
    </location>
</feature>
<dbReference type="HAMAP" id="MF_01006">
    <property type="entry name" value="Undec_diphosphatase"/>
    <property type="match status" value="1"/>
</dbReference>
<evidence type="ECO:0000313" key="16">
    <source>
        <dbReference type="Proteomes" id="UP000317010"/>
    </source>
</evidence>
<keyword evidence="14" id="KW-0961">Cell wall biogenesis/degradation</keyword>
<feature type="transmembrane region" description="Helical" evidence="14">
    <location>
        <begin position="210"/>
        <end position="228"/>
    </location>
</feature>
<keyword evidence="14" id="KW-0573">Peptidoglycan synthesis</keyword>
<feature type="transmembrane region" description="Helical" evidence="14">
    <location>
        <begin position="71"/>
        <end position="89"/>
    </location>
</feature>
<comment type="catalytic activity">
    <reaction evidence="13 14">
        <text>di-trans,octa-cis-undecaprenyl diphosphate + H2O = di-trans,octa-cis-undecaprenyl phosphate + phosphate + H(+)</text>
        <dbReference type="Rhea" id="RHEA:28094"/>
        <dbReference type="ChEBI" id="CHEBI:15377"/>
        <dbReference type="ChEBI" id="CHEBI:15378"/>
        <dbReference type="ChEBI" id="CHEBI:43474"/>
        <dbReference type="ChEBI" id="CHEBI:58405"/>
        <dbReference type="ChEBI" id="CHEBI:60392"/>
        <dbReference type="EC" id="3.6.1.27"/>
    </reaction>
</comment>
<keyword evidence="7 14" id="KW-0378">Hydrolase</keyword>
<evidence type="ECO:0000256" key="3">
    <source>
        <dbReference type="ARBA" id="ARBA00012374"/>
    </source>
</evidence>
<dbReference type="EC" id="3.6.1.27" evidence="3 14"/>
<name>A0A562U1B1_9SPHI</name>
<dbReference type="GO" id="GO:0046677">
    <property type="term" value="P:response to antibiotic"/>
    <property type="evidence" value="ECO:0007669"/>
    <property type="project" value="UniProtKB-UniRule"/>
</dbReference>
<keyword evidence="16" id="KW-1185">Reference proteome</keyword>
<keyword evidence="9 14" id="KW-0472">Membrane</keyword>
<accession>A0A562U1B1</accession>
<dbReference type="RefSeq" id="WP_144913172.1">
    <property type="nucleotide sequence ID" value="NZ_VLLI01000007.1"/>
</dbReference>
<dbReference type="GO" id="GO:0050380">
    <property type="term" value="F:undecaprenyl-diphosphatase activity"/>
    <property type="evidence" value="ECO:0007669"/>
    <property type="project" value="UniProtKB-UniRule"/>
</dbReference>
<evidence type="ECO:0000256" key="14">
    <source>
        <dbReference type="HAMAP-Rule" id="MF_01006"/>
    </source>
</evidence>
<sequence length="267" mass="29628">MNIIQVIILAIIEGLTEFLPVSSTGHMVITSSLMGISKDEFVKLFEIVIQLGAILAVVVLYFKRFFRSVDFYIKLIIGVIPAVILGLLLKKHIDKLLESPLVVAIAFVLGGIILLFVDEWFNKPTVMEEKQISRLTALKIGFFQCLAMIPGVSRSAASIVGGMSQKLSRTAAAEFSFFLAVPTMFGATIKDLWDFHKHNTLTSDQLHQDIQYLLIGSVIAFIVALLAIKSFITFLEKKGFKLFGIYRIIAGIVIIILYFTTNALHTA</sequence>
<dbReference type="NCBIfam" id="NF001389">
    <property type="entry name" value="PRK00281.1-2"/>
    <property type="match status" value="1"/>
</dbReference>
<dbReference type="AlphaFoldDB" id="A0A562U1B1"/>
<dbReference type="GO" id="GO:0071555">
    <property type="term" value="P:cell wall organization"/>
    <property type="evidence" value="ECO:0007669"/>
    <property type="project" value="UniProtKB-KW"/>
</dbReference>
<dbReference type="EMBL" id="VLLI01000007">
    <property type="protein sequence ID" value="TWI99328.1"/>
    <property type="molecule type" value="Genomic_DNA"/>
</dbReference>
<evidence type="ECO:0000256" key="13">
    <source>
        <dbReference type="ARBA" id="ARBA00047594"/>
    </source>
</evidence>
<evidence type="ECO:0000256" key="5">
    <source>
        <dbReference type="ARBA" id="ARBA00022475"/>
    </source>
</evidence>
<gene>
    <name evidence="14" type="primary">uppP</name>
    <name evidence="15" type="ORF">JN11_02645</name>
</gene>
<evidence type="ECO:0000256" key="6">
    <source>
        <dbReference type="ARBA" id="ARBA00022692"/>
    </source>
</evidence>
<keyword evidence="6 14" id="KW-0812">Transmembrane</keyword>
<comment type="similarity">
    <text evidence="2 14">Belongs to the UppP family.</text>
</comment>
<comment type="caution">
    <text evidence="15">The sequence shown here is derived from an EMBL/GenBank/DDBJ whole genome shotgun (WGS) entry which is preliminary data.</text>
</comment>
<dbReference type="NCBIfam" id="NF001390">
    <property type="entry name" value="PRK00281.1-4"/>
    <property type="match status" value="1"/>
</dbReference>
<dbReference type="Proteomes" id="UP000317010">
    <property type="component" value="Unassembled WGS sequence"/>
</dbReference>
<dbReference type="GO" id="GO:0008360">
    <property type="term" value="P:regulation of cell shape"/>
    <property type="evidence" value="ECO:0007669"/>
    <property type="project" value="UniProtKB-KW"/>
</dbReference>
<evidence type="ECO:0000256" key="10">
    <source>
        <dbReference type="ARBA" id="ARBA00023251"/>
    </source>
</evidence>
<comment type="subcellular location">
    <subcellularLocation>
        <location evidence="1 14">Cell membrane</location>
        <topology evidence="1 14">Multi-pass membrane protein</topology>
    </subcellularLocation>
</comment>
<dbReference type="OrthoDB" id="9808289at2"/>
<dbReference type="InterPro" id="IPR003824">
    <property type="entry name" value="UppP"/>
</dbReference>
<protein>
    <recommendedName>
        <fullName evidence="4 14">Undecaprenyl-diphosphatase</fullName>
        <ecNumber evidence="3 14">3.6.1.27</ecNumber>
    </recommendedName>
    <alternativeName>
        <fullName evidence="12 14">Bacitracin resistance protein</fullName>
    </alternativeName>
    <alternativeName>
        <fullName evidence="11 14">Undecaprenyl pyrophosphate phosphatase</fullName>
    </alternativeName>
</protein>
<comment type="miscellaneous">
    <text evidence="14">Bacitracin is thought to be involved in the inhibition of peptidoglycan synthesis by sequestering undecaprenyl diphosphate, thereby reducing the pool of lipid carrier available.</text>
</comment>
<feature type="transmembrane region" description="Helical" evidence="14">
    <location>
        <begin position="172"/>
        <end position="190"/>
    </location>
</feature>
<feature type="transmembrane region" description="Helical" evidence="14">
    <location>
        <begin position="6"/>
        <end position="29"/>
    </location>
</feature>
<keyword evidence="14" id="KW-0133">Cell shape</keyword>